<dbReference type="GO" id="GO:0005783">
    <property type="term" value="C:endoplasmic reticulum"/>
    <property type="evidence" value="ECO:0007669"/>
    <property type="project" value="TreeGrafter"/>
</dbReference>
<dbReference type="GO" id="GO:0019432">
    <property type="term" value="P:triglyceride biosynthetic process"/>
    <property type="evidence" value="ECO:0007669"/>
    <property type="project" value="TreeGrafter"/>
</dbReference>
<evidence type="ECO:0000313" key="11">
    <source>
        <dbReference type="Proteomes" id="UP000887566"/>
    </source>
</evidence>
<dbReference type="Proteomes" id="UP000887566">
    <property type="component" value="Unplaced"/>
</dbReference>
<keyword evidence="4 9" id="KW-0812">Transmembrane</keyword>
<dbReference type="PANTHER" id="PTHR23063:SF6">
    <property type="entry name" value="PHOSPHOLIPID_GLYCEROL ACYLTRANSFERASE DOMAIN-CONTAINING PROTEIN"/>
    <property type="match status" value="1"/>
</dbReference>
<dbReference type="SMART" id="SM00563">
    <property type="entry name" value="PlsC"/>
    <property type="match status" value="1"/>
</dbReference>
<dbReference type="GO" id="GO:0016020">
    <property type="term" value="C:membrane"/>
    <property type="evidence" value="ECO:0007669"/>
    <property type="project" value="UniProtKB-SubCell"/>
</dbReference>
<evidence type="ECO:0000256" key="6">
    <source>
        <dbReference type="ARBA" id="ARBA00023098"/>
    </source>
</evidence>
<sequence>MLDWLLVLVRCYAAIILGPVIATTILIICGAGWGPLPHLYVWLLKKALSLSPETYPQPEEEVTNWWPSIIERSERGKLQRHRHGSGASFAFTNVKGVEKTATSDLTFSLTSSAFAAGIEAIVQDELSCCFYPAPVQRWNWLTRPWFALSHAQTAGYLLSCAFRYSVLVPIRVALLVISFMFVGVCSFIPIFYTLNKNQRAYIGVTYCRLFCAGLGLVATYHDFDINRPRKGGICMSNHMTPNDIQIIFANVLSEADKSSTEATTYTVTGQSHTGIIWYIEQTTAKLCSALWFDRADMRNRVEFMNIVLKYTQSSEMDPVLLFPEGYCTNNTRALQFRKALFECSNAPIYPIALKQDASLGDSFWGDDPFWVYLVKVISSWAIIYDVYHLPKMVKGEDESATSFAGRVQHAICEAARIEPLAFDGFLFHKEPERNRYRTQQQWNNAQVFLRVLQSQPDLDELLAD</sequence>
<comment type="similarity">
    <text evidence="2">Belongs to the 1-acyl-sn-glycerol-3-phosphate acyltransferase family.</text>
</comment>
<keyword evidence="7 9" id="KW-0472">Membrane</keyword>
<keyword evidence="8" id="KW-0012">Acyltransferase</keyword>
<evidence type="ECO:0000256" key="3">
    <source>
        <dbReference type="ARBA" id="ARBA00022679"/>
    </source>
</evidence>
<comment type="subcellular location">
    <subcellularLocation>
        <location evidence="1">Membrane</location>
    </subcellularLocation>
</comment>
<evidence type="ECO:0000256" key="1">
    <source>
        <dbReference type="ARBA" id="ARBA00004370"/>
    </source>
</evidence>
<name>A0A914VJ48_9BILA</name>
<evidence type="ECO:0000256" key="8">
    <source>
        <dbReference type="ARBA" id="ARBA00023315"/>
    </source>
</evidence>
<feature type="transmembrane region" description="Helical" evidence="9">
    <location>
        <begin position="200"/>
        <end position="220"/>
    </location>
</feature>
<evidence type="ECO:0000256" key="4">
    <source>
        <dbReference type="ARBA" id="ARBA00022692"/>
    </source>
</evidence>
<feature type="domain" description="Phospholipid/glycerol acyltransferase" evidence="10">
    <location>
        <begin position="232"/>
        <end position="356"/>
    </location>
</feature>
<reference evidence="12" key="1">
    <citation type="submission" date="2022-11" db="UniProtKB">
        <authorList>
            <consortium name="WormBaseParasite"/>
        </authorList>
    </citation>
    <scope>IDENTIFICATION</scope>
</reference>
<evidence type="ECO:0000313" key="12">
    <source>
        <dbReference type="WBParaSite" id="PSAMB.scaffold2051size25766.g16173.t1"/>
    </source>
</evidence>
<keyword evidence="5 9" id="KW-1133">Transmembrane helix</keyword>
<organism evidence="11 12">
    <name type="scientific">Plectus sambesii</name>
    <dbReference type="NCBI Taxonomy" id="2011161"/>
    <lineage>
        <taxon>Eukaryota</taxon>
        <taxon>Metazoa</taxon>
        <taxon>Ecdysozoa</taxon>
        <taxon>Nematoda</taxon>
        <taxon>Chromadorea</taxon>
        <taxon>Plectida</taxon>
        <taxon>Plectina</taxon>
        <taxon>Plectoidea</taxon>
        <taxon>Plectidae</taxon>
        <taxon>Plectus</taxon>
    </lineage>
</organism>
<feature type="transmembrane region" description="Helical" evidence="9">
    <location>
        <begin position="12"/>
        <end position="36"/>
    </location>
</feature>
<keyword evidence="11" id="KW-1185">Reference proteome</keyword>
<dbReference type="InterPro" id="IPR002123">
    <property type="entry name" value="Plipid/glycerol_acylTrfase"/>
</dbReference>
<dbReference type="WBParaSite" id="PSAMB.scaffold2051size25766.g16173.t1">
    <property type="protein sequence ID" value="PSAMB.scaffold2051size25766.g16173.t1"/>
    <property type="gene ID" value="PSAMB.scaffold2051size25766.g16173"/>
</dbReference>
<protein>
    <submittedName>
        <fullName evidence="12">Phospholipid/glycerol acyltransferase domain-containing protein</fullName>
    </submittedName>
</protein>
<feature type="transmembrane region" description="Helical" evidence="9">
    <location>
        <begin position="172"/>
        <end position="194"/>
    </location>
</feature>
<dbReference type="GO" id="GO:0004366">
    <property type="term" value="F:glycerol-3-phosphate O-acyltransferase activity"/>
    <property type="evidence" value="ECO:0007669"/>
    <property type="project" value="TreeGrafter"/>
</dbReference>
<evidence type="ECO:0000256" key="7">
    <source>
        <dbReference type="ARBA" id="ARBA00023136"/>
    </source>
</evidence>
<evidence type="ECO:0000259" key="10">
    <source>
        <dbReference type="SMART" id="SM00563"/>
    </source>
</evidence>
<evidence type="ECO:0000256" key="5">
    <source>
        <dbReference type="ARBA" id="ARBA00022989"/>
    </source>
</evidence>
<evidence type="ECO:0000256" key="2">
    <source>
        <dbReference type="ARBA" id="ARBA00008655"/>
    </source>
</evidence>
<accession>A0A914VJ48</accession>
<keyword evidence="3" id="KW-0808">Transferase</keyword>
<dbReference type="Pfam" id="PF01553">
    <property type="entry name" value="Acyltransferase"/>
    <property type="match status" value="1"/>
</dbReference>
<keyword evidence="6" id="KW-0443">Lipid metabolism</keyword>
<dbReference type="AlphaFoldDB" id="A0A914VJ48"/>
<dbReference type="PANTHER" id="PTHR23063">
    <property type="entry name" value="PHOSPHOLIPID ACYLTRANSFERASE"/>
    <property type="match status" value="1"/>
</dbReference>
<evidence type="ECO:0000256" key="9">
    <source>
        <dbReference type="SAM" id="Phobius"/>
    </source>
</evidence>
<proteinExistence type="inferred from homology"/>